<dbReference type="Proteomes" id="UP000325315">
    <property type="component" value="Unassembled WGS sequence"/>
</dbReference>
<accession>A0A5B6WN48</accession>
<dbReference type="PANTHER" id="PTHR46890:SF48">
    <property type="entry name" value="RNA-DIRECTED DNA POLYMERASE"/>
    <property type="match status" value="1"/>
</dbReference>
<organism evidence="1 2">
    <name type="scientific">Gossypium australe</name>
    <dbReference type="NCBI Taxonomy" id="47621"/>
    <lineage>
        <taxon>Eukaryota</taxon>
        <taxon>Viridiplantae</taxon>
        <taxon>Streptophyta</taxon>
        <taxon>Embryophyta</taxon>
        <taxon>Tracheophyta</taxon>
        <taxon>Spermatophyta</taxon>
        <taxon>Magnoliopsida</taxon>
        <taxon>eudicotyledons</taxon>
        <taxon>Gunneridae</taxon>
        <taxon>Pentapetalae</taxon>
        <taxon>rosids</taxon>
        <taxon>malvids</taxon>
        <taxon>Malvales</taxon>
        <taxon>Malvaceae</taxon>
        <taxon>Malvoideae</taxon>
        <taxon>Gossypium</taxon>
    </lineage>
</organism>
<name>A0A5B6WN48_9ROSI</name>
<dbReference type="EMBL" id="SMMG02000002">
    <property type="protein sequence ID" value="KAA3482718.1"/>
    <property type="molecule type" value="Genomic_DNA"/>
</dbReference>
<sequence>MEIDKDEMYWEQRARANWLQLGDKNSAYFHKCATVRRRANSITKLVSDDGKEIIDGSKINETATVFFKELFTSKGVANPCKVWKALKKGRRSSDSIEGDGPTKAPGSDGFPALFFQMHWHIGVESVNRTDIVLIPKVPKPSTLSAFVPGRLISDNVLLAYEILHTLQQKRTGKK</sequence>
<reference evidence="2" key="1">
    <citation type="journal article" date="2019" name="Plant Biotechnol. J.">
        <title>Genome sequencing of the Australian wild diploid species Gossypium australe highlights disease resistance and delayed gland morphogenesis.</title>
        <authorList>
            <person name="Cai Y."/>
            <person name="Cai X."/>
            <person name="Wang Q."/>
            <person name="Wang P."/>
            <person name="Zhang Y."/>
            <person name="Cai C."/>
            <person name="Xu Y."/>
            <person name="Wang K."/>
            <person name="Zhou Z."/>
            <person name="Wang C."/>
            <person name="Geng S."/>
            <person name="Li B."/>
            <person name="Dong Q."/>
            <person name="Hou Y."/>
            <person name="Wang H."/>
            <person name="Ai P."/>
            <person name="Liu Z."/>
            <person name="Yi F."/>
            <person name="Sun M."/>
            <person name="An G."/>
            <person name="Cheng J."/>
            <person name="Zhang Y."/>
            <person name="Shi Q."/>
            <person name="Xie Y."/>
            <person name="Shi X."/>
            <person name="Chang Y."/>
            <person name="Huang F."/>
            <person name="Chen Y."/>
            <person name="Hong S."/>
            <person name="Mi L."/>
            <person name="Sun Q."/>
            <person name="Zhang L."/>
            <person name="Zhou B."/>
            <person name="Peng R."/>
            <person name="Zhang X."/>
            <person name="Liu F."/>
        </authorList>
    </citation>
    <scope>NUCLEOTIDE SEQUENCE [LARGE SCALE GENOMIC DNA]</scope>
    <source>
        <strain evidence="2">cv. PA1801</strain>
    </source>
</reference>
<keyword evidence="1" id="KW-0548">Nucleotidyltransferase</keyword>
<keyword evidence="2" id="KW-1185">Reference proteome</keyword>
<protein>
    <submittedName>
        <fullName evidence="1">Reverse transcriptase</fullName>
    </submittedName>
</protein>
<dbReference type="InterPro" id="IPR052343">
    <property type="entry name" value="Retrotransposon-Effector_Assoc"/>
</dbReference>
<dbReference type="AlphaFoldDB" id="A0A5B6WN48"/>
<evidence type="ECO:0000313" key="2">
    <source>
        <dbReference type="Proteomes" id="UP000325315"/>
    </source>
</evidence>
<proteinExistence type="predicted"/>
<keyword evidence="1" id="KW-0695">RNA-directed DNA polymerase</keyword>
<comment type="caution">
    <text evidence="1">The sequence shown here is derived from an EMBL/GenBank/DDBJ whole genome shotgun (WGS) entry which is preliminary data.</text>
</comment>
<evidence type="ECO:0000313" key="1">
    <source>
        <dbReference type="EMBL" id="KAA3482718.1"/>
    </source>
</evidence>
<gene>
    <name evidence="1" type="ORF">EPI10_004942</name>
</gene>
<dbReference type="GO" id="GO:0003964">
    <property type="term" value="F:RNA-directed DNA polymerase activity"/>
    <property type="evidence" value="ECO:0007669"/>
    <property type="project" value="UniProtKB-KW"/>
</dbReference>
<keyword evidence="1" id="KW-0808">Transferase</keyword>
<dbReference type="PANTHER" id="PTHR46890">
    <property type="entry name" value="NON-LTR RETROLELEMENT REVERSE TRANSCRIPTASE-LIKE PROTEIN-RELATED"/>
    <property type="match status" value="1"/>
</dbReference>
<dbReference type="OrthoDB" id="1934719at2759"/>